<gene>
    <name evidence="3" type="ORF">KIP89_05360</name>
</gene>
<organism evidence="3 4">
    <name type="scientific">Ancylobacter radicis</name>
    <dbReference type="NCBI Taxonomy" id="2836179"/>
    <lineage>
        <taxon>Bacteria</taxon>
        <taxon>Pseudomonadati</taxon>
        <taxon>Pseudomonadota</taxon>
        <taxon>Alphaproteobacteria</taxon>
        <taxon>Hyphomicrobiales</taxon>
        <taxon>Xanthobacteraceae</taxon>
        <taxon>Ancylobacter</taxon>
    </lineage>
</organism>
<dbReference type="Gene3D" id="2.40.30.10">
    <property type="entry name" value="Translation factors"/>
    <property type="match status" value="1"/>
</dbReference>
<dbReference type="InterPro" id="IPR007037">
    <property type="entry name" value="SIP_rossman_dom"/>
</dbReference>
<dbReference type="InterPro" id="IPR039374">
    <property type="entry name" value="SIP_fam"/>
</dbReference>
<dbReference type="PANTHER" id="PTHR30157">
    <property type="entry name" value="FERRIC REDUCTASE, NADPH-DEPENDENT"/>
    <property type="match status" value="1"/>
</dbReference>
<keyword evidence="4" id="KW-1185">Reference proteome</keyword>
<proteinExistence type="inferred from homology"/>
<dbReference type="InterPro" id="IPR039261">
    <property type="entry name" value="FNR_nucleotide-bd"/>
</dbReference>
<accession>A0ABS5R4E0</accession>
<dbReference type="Pfam" id="PF08021">
    <property type="entry name" value="FAD_binding_9"/>
    <property type="match status" value="1"/>
</dbReference>
<dbReference type="InterPro" id="IPR017938">
    <property type="entry name" value="Riboflavin_synthase-like_b-brl"/>
</dbReference>
<evidence type="ECO:0000259" key="2">
    <source>
        <dbReference type="PROSITE" id="PS51384"/>
    </source>
</evidence>
<protein>
    <submittedName>
        <fullName evidence="3">Siderophore-interacting protein</fullName>
    </submittedName>
</protein>
<name>A0ABS5R4E0_9HYPH</name>
<dbReference type="PANTHER" id="PTHR30157:SF0">
    <property type="entry name" value="NADPH-DEPENDENT FERRIC-CHELATE REDUCTASE"/>
    <property type="match status" value="1"/>
</dbReference>
<dbReference type="Proteomes" id="UP001166585">
    <property type="component" value="Unassembled WGS sequence"/>
</dbReference>
<dbReference type="EMBL" id="JAHCQH010000014">
    <property type="protein sequence ID" value="MBS9476528.1"/>
    <property type="molecule type" value="Genomic_DNA"/>
</dbReference>
<evidence type="ECO:0000313" key="4">
    <source>
        <dbReference type="Proteomes" id="UP001166585"/>
    </source>
</evidence>
<comment type="similarity">
    <text evidence="1">Belongs to the SIP oxidoreductase family.</text>
</comment>
<evidence type="ECO:0000313" key="3">
    <source>
        <dbReference type="EMBL" id="MBS9476528.1"/>
    </source>
</evidence>
<dbReference type="Pfam" id="PF04954">
    <property type="entry name" value="SIP"/>
    <property type="match status" value="1"/>
</dbReference>
<feature type="domain" description="FAD-binding FR-type" evidence="2">
    <location>
        <begin position="16"/>
        <end position="119"/>
    </location>
</feature>
<dbReference type="PROSITE" id="PS51384">
    <property type="entry name" value="FAD_FR"/>
    <property type="match status" value="1"/>
</dbReference>
<dbReference type="InterPro" id="IPR017927">
    <property type="entry name" value="FAD-bd_FR_type"/>
</dbReference>
<dbReference type="RefSeq" id="WP_213754357.1">
    <property type="nucleotide sequence ID" value="NZ_JAHCQH010000014.1"/>
</dbReference>
<dbReference type="InterPro" id="IPR013113">
    <property type="entry name" value="SIP_FAD-bd"/>
</dbReference>
<sequence length="236" mass="25220">MTAASPDVITVCDAGLARRTMTVVRVADLSRRMRRITLSGADLTPFDAPRQLHVRLSIGEGECRATRLYTIRRINADAGEMDIDFFLHDTPGPACGWVAQAQAGATCEIAGPVGRPVGAADWHIFAGDETALPAISRIVEALPVSAVGIAVLSVGTREERIGFSHPPGILVRWVHPGRGETVGDRLFVAVSALVPPAGATVFAWAGAHADCARRLKKHWEASGIGDAQRLTVAYWR</sequence>
<evidence type="ECO:0000256" key="1">
    <source>
        <dbReference type="ARBA" id="ARBA00035644"/>
    </source>
</evidence>
<comment type="caution">
    <text evidence="3">The sequence shown here is derived from an EMBL/GenBank/DDBJ whole genome shotgun (WGS) entry which is preliminary data.</text>
</comment>
<dbReference type="Gene3D" id="3.40.50.80">
    <property type="entry name" value="Nucleotide-binding domain of ferredoxin-NADP reductase (FNR) module"/>
    <property type="match status" value="1"/>
</dbReference>
<dbReference type="CDD" id="cd06193">
    <property type="entry name" value="siderophore_interacting"/>
    <property type="match status" value="1"/>
</dbReference>
<reference evidence="3" key="1">
    <citation type="submission" date="2021-05" db="EMBL/GenBank/DDBJ databases">
        <authorList>
            <person name="Sun Q."/>
            <person name="Inoue M."/>
        </authorList>
    </citation>
    <scope>NUCLEOTIDE SEQUENCE</scope>
    <source>
        <strain evidence="3">VKM B-3255</strain>
    </source>
</reference>
<dbReference type="SUPFAM" id="SSF63380">
    <property type="entry name" value="Riboflavin synthase domain-like"/>
    <property type="match status" value="1"/>
</dbReference>